<dbReference type="InterPro" id="IPR000192">
    <property type="entry name" value="Aminotrans_V_dom"/>
</dbReference>
<dbReference type="FunFam" id="3.90.1150.10:FF:000031">
    <property type="entry name" value="Serine--glyoxylate aminotransferase"/>
    <property type="match status" value="1"/>
</dbReference>
<dbReference type="SUPFAM" id="SSF53383">
    <property type="entry name" value="PLP-dependent transferases"/>
    <property type="match status" value="1"/>
</dbReference>
<dbReference type="InterPro" id="IPR024169">
    <property type="entry name" value="SP_NH2Trfase/AEP_transaminase"/>
</dbReference>
<feature type="domain" description="Aminotransferase class V" evidence="10">
    <location>
        <begin position="68"/>
        <end position="320"/>
    </location>
</feature>
<feature type="binding site" evidence="6">
    <location>
        <position position="342"/>
    </location>
    <ligand>
        <name>substrate</name>
    </ligand>
</feature>
<gene>
    <name evidence="11" type="ORF">F4Y60_01705</name>
</gene>
<dbReference type="InterPro" id="IPR015421">
    <property type="entry name" value="PyrdxlP-dep_Trfase_major"/>
</dbReference>
<evidence type="ECO:0000256" key="4">
    <source>
        <dbReference type="ARBA" id="ARBA00022679"/>
    </source>
</evidence>
<protein>
    <submittedName>
        <fullName evidence="11">Aminotransferase class V-fold PLP-dependent enzyme</fullName>
    </submittedName>
</protein>
<accession>A0A6B0XW82</accession>
<evidence type="ECO:0000256" key="9">
    <source>
        <dbReference type="RuleBase" id="RU004504"/>
    </source>
</evidence>
<dbReference type="InterPro" id="IPR015424">
    <property type="entry name" value="PyrdxlP-dep_Trfase"/>
</dbReference>
<dbReference type="CDD" id="cd06451">
    <property type="entry name" value="AGAT_like"/>
    <property type="match status" value="1"/>
</dbReference>
<dbReference type="GO" id="GO:0008453">
    <property type="term" value="F:alanine-glyoxylate transaminase activity"/>
    <property type="evidence" value="ECO:0007669"/>
    <property type="project" value="TreeGrafter"/>
</dbReference>
<dbReference type="PIRSF" id="PIRSF000524">
    <property type="entry name" value="SPT"/>
    <property type="match status" value="1"/>
</dbReference>
<name>A0A6B0XW82_9RHOB</name>
<dbReference type="FunFam" id="3.40.640.10:FF:000054">
    <property type="entry name" value="Serine--glyoxylate aminotransferase"/>
    <property type="match status" value="1"/>
</dbReference>
<evidence type="ECO:0000256" key="2">
    <source>
        <dbReference type="ARBA" id="ARBA00009236"/>
    </source>
</evidence>
<keyword evidence="4 11" id="KW-0808">Transferase</keyword>
<proteinExistence type="inferred from homology"/>
<dbReference type="EMBL" id="VXRY01000067">
    <property type="protein sequence ID" value="MXY32808.1"/>
    <property type="molecule type" value="Genomic_DNA"/>
</dbReference>
<keyword evidence="5 7" id="KW-0663">Pyridoxal phosphate</keyword>
<dbReference type="Gene3D" id="3.90.1150.10">
    <property type="entry name" value="Aspartate Aminotransferase, domain 1"/>
    <property type="match status" value="1"/>
</dbReference>
<evidence type="ECO:0000256" key="8">
    <source>
        <dbReference type="RuleBase" id="RU004075"/>
    </source>
</evidence>
<reference evidence="11" key="1">
    <citation type="submission" date="2019-09" db="EMBL/GenBank/DDBJ databases">
        <title>Characterisation of the sponge microbiome using genome-centric metagenomics.</title>
        <authorList>
            <person name="Engelberts J.P."/>
            <person name="Robbins S.J."/>
            <person name="De Goeij J.M."/>
            <person name="Aranda M."/>
            <person name="Bell S.C."/>
            <person name="Webster N.S."/>
        </authorList>
    </citation>
    <scope>NUCLEOTIDE SEQUENCE</scope>
    <source>
        <strain evidence="11">SB0664_bin_43</strain>
    </source>
</reference>
<evidence type="ECO:0000256" key="5">
    <source>
        <dbReference type="ARBA" id="ARBA00022898"/>
    </source>
</evidence>
<comment type="similarity">
    <text evidence="2 8">Belongs to the class-V pyridoxal-phosphate-dependent aminotransferase family.</text>
</comment>
<dbReference type="Gene3D" id="3.40.640.10">
    <property type="entry name" value="Type I PLP-dependent aspartate aminotransferase-like (Major domain)"/>
    <property type="match status" value="1"/>
</dbReference>
<dbReference type="PROSITE" id="PS00595">
    <property type="entry name" value="AA_TRANSFER_CLASS_5"/>
    <property type="match status" value="1"/>
</dbReference>
<dbReference type="GO" id="GO:0019265">
    <property type="term" value="P:glycine biosynthetic process, by transamination of glyoxylate"/>
    <property type="evidence" value="ECO:0007669"/>
    <property type="project" value="TreeGrafter"/>
</dbReference>
<evidence type="ECO:0000256" key="1">
    <source>
        <dbReference type="ARBA" id="ARBA00001933"/>
    </source>
</evidence>
<evidence type="ECO:0000259" key="10">
    <source>
        <dbReference type="Pfam" id="PF00266"/>
    </source>
</evidence>
<comment type="cofactor">
    <cofactor evidence="1 7 9">
        <name>pyridoxal 5'-phosphate</name>
        <dbReference type="ChEBI" id="CHEBI:597326"/>
    </cofactor>
</comment>
<dbReference type="GO" id="GO:0004760">
    <property type="term" value="F:L-serine-pyruvate transaminase activity"/>
    <property type="evidence" value="ECO:0007669"/>
    <property type="project" value="TreeGrafter"/>
</dbReference>
<evidence type="ECO:0000256" key="6">
    <source>
        <dbReference type="PIRSR" id="PIRSR000524-1"/>
    </source>
</evidence>
<dbReference type="InterPro" id="IPR020578">
    <property type="entry name" value="Aminotrans_V_PyrdxlP_BS"/>
</dbReference>
<sequence length="397" mass="43205">MKIGCNGLAVPGPTNMPFQIRQAMEVPLQDHRAPDFPDFTLPLFEDLKDIFMTWTGRVFIYPCSGTGGWEAAITNTLSEGDTVLASVFGQFSLLWVDLCQRFGLDVDAIDVEWGKGVPLAEYRQKLAADTNHRIKAVLVTHNETATGVTSDVAAVRRILDKLDHPALLFVDGVSSVASIDFRMDEWGVDVIVSGSQKGFMMPTGLAVIGVSQKAIDMGRQAGLRRCFFDFQDMINTNDQGYFPYTPATTLLRGLRASVDMLKQEGLQNVFARHHRLAGGVRAAVEAWGLRNCAQGPEWHSDTVTAILVPDGFDANDVIQTAYHKYNLSLGAGLNKVAGKVFRIGHLGWLNEIMVLQTLGGVELAMRDAGIPFEPGAGVGAAVRHFADDAIAIRTAAE</sequence>
<comment type="caution">
    <text evidence="11">The sequence shown here is derived from an EMBL/GenBank/DDBJ whole genome shotgun (WGS) entry which is preliminary data.</text>
</comment>
<feature type="modified residue" description="N6-(pyridoxal phosphate)lysine" evidence="7">
    <location>
        <position position="197"/>
    </location>
</feature>
<dbReference type="InterPro" id="IPR015422">
    <property type="entry name" value="PyrdxlP-dep_Trfase_small"/>
</dbReference>
<evidence type="ECO:0000256" key="7">
    <source>
        <dbReference type="PIRSR" id="PIRSR000524-50"/>
    </source>
</evidence>
<keyword evidence="3 11" id="KW-0032">Aminotransferase</keyword>
<dbReference type="PANTHER" id="PTHR21152:SF24">
    <property type="entry name" value="ALANINE--GLYOXYLATE AMINOTRANSFERASE 1"/>
    <property type="match status" value="1"/>
</dbReference>
<organism evidence="11">
    <name type="scientific">Boseongicola sp. SB0664_bin_43</name>
    <dbReference type="NCBI Taxonomy" id="2604844"/>
    <lineage>
        <taxon>Bacteria</taxon>
        <taxon>Pseudomonadati</taxon>
        <taxon>Pseudomonadota</taxon>
        <taxon>Alphaproteobacteria</taxon>
        <taxon>Rhodobacterales</taxon>
        <taxon>Paracoccaceae</taxon>
        <taxon>Boseongicola</taxon>
    </lineage>
</organism>
<dbReference type="PANTHER" id="PTHR21152">
    <property type="entry name" value="AMINOTRANSFERASE CLASS V"/>
    <property type="match status" value="1"/>
</dbReference>
<dbReference type="Pfam" id="PF00266">
    <property type="entry name" value="Aminotran_5"/>
    <property type="match status" value="1"/>
</dbReference>
<evidence type="ECO:0000313" key="11">
    <source>
        <dbReference type="EMBL" id="MXY32808.1"/>
    </source>
</evidence>
<evidence type="ECO:0000256" key="3">
    <source>
        <dbReference type="ARBA" id="ARBA00022576"/>
    </source>
</evidence>
<dbReference type="AlphaFoldDB" id="A0A6B0XW82"/>